<dbReference type="Proteomes" id="UP001498421">
    <property type="component" value="Unassembled WGS sequence"/>
</dbReference>
<name>A0ABR1HKU5_9HYPO</name>
<protein>
    <recommendedName>
        <fullName evidence="4">SMP domain-containing protein</fullName>
    </recommendedName>
</protein>
<evidence type="ECO:0000313" key="3">
    <source>
        <dbReference type="Proteomes" id="UP001498421"/>
    </source>
</evidence>
<dbReference type="EMBL" id="JAZAVK010000121">
    <property type="protein sequence ID" value="KAK7421429.1"/>
    <property type="molecule type" value="Genomic_DNA"/>
</dbReference>
<keyword evidence="3" id="KW-1185">Reference proteome</keyword>
<feature type="region of interest" description="Disordered" evidence="1">
    <location>
        <begin position="1"/>
        <end position="61"/>
    </location>
</feature>
<proteinExistence type="predicted"/>
<evidence type="ECO:0000313" key="2">
    <source>
        <dbReference type="EMBL" id="KAK7421429.1"/>
    </source>
</evidence>
<evidence type="ECO:0008006" key="4">
    <source>
        <dbReference type="Google" id="ProtNLM"/>
    </source>
</evidence>
<sequence length="61" mass="6257">MPGTGDPKSNPMDKEAASRIQSSNESVLPAKTGNDPGFAQRARSAADKAAQAAQTAKDGKK</sequence>
<organism evidence="2 3">
    <name type="scientific">Neonectria magnoliae</name>
    <dbReference type="NCBI Taxonomy" id="2732573"/>
    <lineage>
        <taxon>Eukaryota</taxon>
        <taxon>Fungi</taxon>
        <taxon>Dikarya</taxon>
        <taxon>Ascomycota</taxon>
        <taxon>Pezizomycotina</taxon>
        <taxon>Sordariomycetes</taxon>
        <taxon>Hypocreomycetidae</taxon>
        <taxon>Hypocreales</taxon>
        <taxon>Nectriaceae</taxon>
        <taxon>Neonectria</taxon>
    </lineage>
</organism>
<gene>
    <name evidence="2" type="ORF">QQZ08_009984</name>
</gene>
<accession>A0ABR1HKU5</accession>
<feature type="compositionally biased region" description="Low complexity" evidence="1">
    <location>
        <begin position="39"/>
        <end position="61"/>
    </location>
</feature>
<reference evidence="2 3" key="1">
    <citation type="journal article" date="2025" name="Microbiol. Resour. Announc.">
        <title>Draft genome sequences for Neonectria magnoliae and Neonectria punicea, canker pathogens of Liriodendron tulipifera and Acer saccharum in West Virginia.</title>
        <authorList>
            <person name="Petronek H.M."/>
            <person name="Kasson M.T."/>
            <person name="Metheny A.M."/>
            <person name="Stauder C.M."/>
            <person name="Lovett B."/>
            <person name="Lynch S.C."/>
            <person name="Garnas J.R."/>
            <person name="Kasson L.R."/>
            <person name="Stajich J.E."/>
        </authorList>
    </citation>
    <scope>NUCLEOTIDE SEQUENCE [LARGE SCALE GENOMIC DNA]</scope>
    <source>
        <strain evidence="2 3">NRRL 64651</strain>
    </source>
</reference>
<comment type="caution">
    <text evidence="2">The sequence shown here is derived from an EMBL/GenBank/DDBJ whole genome shotgun (WGS) entry which is preliminary data.</text>
</comment>
<evidence type="ECO:0000256" key="1">
    <source>
        <dbReference type="SAM" id="MobiDB-lite"/>
    </source>
</evidence>